<reference evidence="5 6" key="1">
    <citation type="journal article" date="2011" name="J. Bacteriol.">
        <title>Complete Genome Sequence of the Aerobic Marine Methanotroph Methylomonas methanica MC09.</title>
        <authorList>
            <person name="Boden R."/>
            <person name="Cunliffe M."/>
            <person name="Scanlan J."/>
            <person name="Moussard H."/>
            <person name="Kits K.D."/>
            <person name="Klotz M.G."/>
            <person name="Jetten M.S."/>
            <person name="Vuilleumier S."/>
            <person name="Han J."/>
            <person name="Peters L."/>
            <person name="Mikhailova N."/>
            <person name="Teshima H."/>
            <person name="Tapia R."/>
            <person name="Kyrpides N."/>
            <person name="Ivanova N."/>
            <person name="Pagani I."/>
            <person name="Cheng J.F."/>
            <person name="Goodwin L."/>
            <person name="Han C."/>
            <person name="Hauser L."/>
            <person name="Land M.L."/>
            <person name="Lapidus A."/>
            <person name="Lucas S."/>
            <person name="Pitluck S."/>
            <person name="Woyke T."/>
            <person name="Stein L."/>
            <person name="Murrell J.C."/>
        </authorList>
    </citation>
    <scope>NUCLEOTIDE SEQUENCE [LARGE SCALE GENOMIC DNA]</scope>
    <source>
        <strain evidence="5 6">MC09</strain>
    </source>
</reference>
<dbReference type="GO" id="GO:0003723">
    <property type="term" value="F:RNA binding"/>
    <property type="evidence" value="ECO:0007669"/>
    <property type="project" value="UniProtKB-KW"/>
</dbReference>
<dbReference type="GO" id="GO:0008380">
    <property type="term" value="P:RNA splicing"/>
    <property type="evidence" value="ECO:0007669"/>
    <property type="project" value="UniProtKB-KW"/>
</dbReference>
<accession>G0A489</accession>
<evidence type="ECO:0000256" key="2">
    <source>
        <dbReference type="ARBA" id="ARBA00022884"/>
    </source>
</evidence>
<evidence type="ECO:0000313" key="6">
    <source>
        <dbReference type="Proteomes" id="UP000008888"/>
    </source>
</evidence>
<dbReference type="STRING" id="857087.Metme_1889"/>
<dbReference type="KEGG" id="mmt:Metme_1889"/>
<keyword evidence="1" id="KW-0507">mRNA processing</keyword>
<dbReference type="PROSITE" id="PS50102">
    <property type="entry name" value="RRM"/>
    <property type="match status" value="1"/>
</dbReference>
<dbReference type="InterPro" id="IPR051106">
    <property type="entry name" value="RNA-bind/splicing_reg"/>
</dbReference>
<name>G0A489_METMM</name>
<dbReference type="InterPro" id="IPR000504">
    <property type="entry name" value="RRM_dom"/>
</dbReference>
<dbReference type="PANTHER" id="PTHR48028">
    <property type="entry name" value="GLYCINE-RICH RNA-BINDING PROTEIN RZ1A"/>
    <property type="match status" value="1"/>
</dbReference>
<reference evidence="6" key="3">
    <citation type="submission" date="2011-05" db="EMBL/GenBank/DDBJ databases">
        <title>Complete sequence of Methylomonas methanica MC09.</title>
        <authorList>
            <consortium name="US DOE Joint Genome Institute"/>
            <person name="Lucas S."/>
            <person name="Han J."/>
            <person name="Lapidus A."/>
            <person name="Cheng J.-F."/>
            <person name="Goodwin L."/>
            <person name="Pitluck S."/>
            <person name="Peters L."/>
            <person name="Mikhailova N."/>
            <person name="Teshima H."/>
            <person name="Han C."/>
            <person name="Tapia R."/>
            <person name="Land M."/>
            <person name="Hauser L."/>
            <person name="Kyrpides N."/>
            <person name="Ivanova N."/>
            <person name="Pagani I."/>
            <person name="Stein L."/>
            <person name="Woyke T."/>
        </authorList>
    </citation>
    <scope>NUCLEOTIDE SEQUENCE [LARGE SCALE GENOMIC DNA]</scope>
    <source>
        <strain evidence="6">MC09</strain>
    </source>
</reference>
<keyword evidence="2" id="KW-0694">RNA-binding</keyword>
<dbReference type="InterPro" id="IPR012677">
    <property type="entry name" value="Nucleotide-bd_a/b_plait_sf"/>
</dbReference>
<evidence type="ECO:0000259" key="4">
    <source>
        <dbReference type="PROSITE" id="PS50102"/>
    </source>
</evidence>
<protein>
    <submittedName>
        <fullName evidence="5">RNP-1 like RNA-binding protein</fullName>
    </submittedName>
</protein>
<dbReference type="RefSeq" id="WP_013818556.1">
    <property type="nucleotide sequence ID" value="NC_015572.1"/>
</dbReference>
<sequence>MMTLFVRGIPPTATESGLHDLFAAYGKVFGMKVNQDFFTGQLRGFATVDMEGHEARAAISAINGRDFLGKTIYVEVDKGAKGKRGRR</sequence>
<keyword evidence="6" id="KW-1185">Reference proteome</keyword>
<dbReference type="Pfam" id="PF00076">
    <property type="entry name" value="RRM_1"/>
    <property type="match status" value="1"/>
</dbReference>
<evidence type="ECO:0000313" key="5">
    <source>
        <dbReference type="EMBL" id="AEG00305.1"/>
    </source>
</evidence>
<feature type="domain" description="RRM" evidence="4">
    <location>
        <begin position="2"/>
        <end position="79"/>
    </location>
</feature>
<dbReference type="InterPro" id="IPR035979">
    <property type="entry name" value="RBD_domain_sf"/>
</dbReference>
<dbReference type="HOGENOM" id="CLU_012062_28_8_6"/>
<keyword evidence="3" id="KW-0508">mRNA splicing</keyword>
<evidence type="ECO:0000256" key="3">
    <source>
        <dbReference type="ARBA" id="ARBA00023187"/>
    </source>
</evidence>
<organism evidence="5 6">
    <name type="scientific">Methylomonas methanica (strain DSM 25384 / MC09)</name>
    <dbReference type="NCBI Taxonomy" id="857087"/>
    <lineage>
        <taxon>Bacteria</taxon>
        <taxon>Pseudomonadati</taxon>
        <taxon>Pseudomonadota</taxon>
        <taxon>Gammaproteobacteria</taxon>
        <taxon>Methylococcales</taxon>
        <taxon>Methylococcaceae</taxon>
        <taxon>Methylomonas</taxon>
    </lineage>
</organism>
<proteinExistence type="predicted"/>
<reference key="2">
    <citation type="submission" date="2011-05" db="EMBL/GenBank/DDBJ databases">
        <title>Complete genome sequence of the aerobic marine methanotroph Methylomonas methanica MC09.</title>
        <authorList>
            <person name="Boden R."/>
            <person name="Cunliffe M."/>
            <person name="Scanlan J."/>
            <person name="Moussard H."/>
            <person name="Kits K.D."/>
            <person name="Klotz M."/>
            <person name="Jetten M."/>
            <person name="Vuilleumier S."/>
            <person name="Han J."/>
            <person name="Peters L."/>
            <person name="Mikhailova N."/>
            <person name="Teshima H."/>
            <person name="Tapia R."/>
            <person name="Kyrpides N."/>
            <person name="Ivanova N."/>
            <person name="Pagani I."/>
            <person name="Cheng J.-F."/>
            <person name="Goodwin L."/>
            <person name="Han C."/>
            <person name="Hauser L."/>
            <person name="Land M."/>
            <person name="Lapidus A."/>
            <person name="Lucas S."/>
            <person name="Pitluck S."/>
            <person name="Woyke T."/>
            <person name="Stein L.Y."/>
            <person name="Murrell C."/>
        </authorList>
    </citation>
    <scope>NUCLEOTIDE SEQUENCE</scope>
    <source>
        <strain>MC09</strain>
    </source>
</reference>
<dbReference type="SMART" id="SM00360">
    <property type="entry name" value="RRM"/>
    <property type="match status" value="1"/>
</dbReference>
<dbReference type="GO" id="GO:0006397">
    <property type="term" value="P:mRNA processing"/>
    <property type="evidence" value="ECO:0007669"/>
    <property type="project" value="UniProtKB-KW"/>
</dbReference>
<dbReference type="OrthoDB" id="9798855at2"/>
<dbReference type="eggNOG" id="COG0724">
    <property type="taxonomic scope" value="Bacteria"/>
</dbReference>
<dbReference type="Proteomes" id="UP000008888">
    <property type="component" value="Chromosome"/>
</dbReference>
<gene>
    <name evidence="5" type="ordered locus">Metme_1889</name>
</gene>
<evidence type="ECO:0000256" key="1">
    <source>
        <dbReference type="ARBA" id="ARBA00022664"/>
    </source>
</evidence>
<dbReference type="SUPFAM" id="SSF54928">
    <property type="entry name" value="RNA-binding domain, RBD"/>
    <property type="match status" value="1"/>
</dbReference>
<dbReference type="PANTHER" id="PTHR48028:SF4">
    <property type="entry name" value="SC35-LIKE SPLICING FACTOR"/>
    <property type="match status" value="1"/>
</dbReference>
<dbReference type="EMBL" id="CP002738">
    <property type="protein sequence ID" value="AEG00305.1"/>
    <property type="molecule type" value="Genomic_DNA"/>
</dbReference>
<dbReference type="Gene3D" id="3.30.70.330">
    <property type="match status" value="1"/>
</dbReference>
<dbReference type="AlphaFoldDB" id="G0A489"/>